<feature type="binding site" evidence="15">
    <location>
        <position position="86"/>
    </location>
    <ligand>
        <name>Zn(2+)</name>
        <dbReference type="ChEBI" id="CHEBI:29105"/>
        <label>1</label>
    </ligand>
</feature>
<evidence type="ECO:0000256" key="10">
    <source>
        <dbReference type="ARBA" id="ARBA00022915"/>
    </source>
</evidence>
<dbReference type="SUPFAM" id="SSF55031">
    <property type="entry name" value="Bacterial exopeptidase dimerisation domain"/>
    <property type="match status" value="1"/>
</dbReference>
<evidence type="ECO:0000256" key="3">
    <source>
        <dbReference type="ARBA" id="ARBA00011738"/>
    </source>
</evidence>
<evidence type="ECO:0000256" key="8">
    <source>
        <dbReference type="ARBA" id="ARBA00022801"/>
    </source>
</evidence>
<dbReference type="InterPro" id="IPR001261">
    <property type="entry name" value="ArgE/DapE_CS"/>
</dbReference>
<evidence type="ECO:0000256" key="2">
    <source>
        <dbReference type="ARBA" id="ARBA00006746"/>
    </source>
</evidence>
<feature type="binding site" evidence="15">
    <location>
        <position position="376"/>
    </location>
    <ligand>
        <name>Zn(2+)</name>
        <dbReference type="ChEBI" id="CHEBI:29105"/>
        <label>2</label>
    </ligand>
</feature>
<accession>A0A919BKK7</accession>
<evidence type="ECO:0000313" key="18">
    <source>
        <dbReference type="Proteomes" id="UP000623842"/>
    </source>
</evidence>
<feature type="domain" description="Peptidase M20 dimerisation" evidence="16">
    <location>
        <begin position="195"/>
        <end position="297"/>
    </location>
</feature>
<dbReference type="EC" id="3.5.1.18" evidence="4 15"/>
<dbReference type="RefSeq" id="WP_189771722.1">
    <property type="nucleotide sequence ID" value="NZ_BNCK01000006.1"/>
</dbReference>
<proteinExistence type="inferred from homology"/>
<comment type="caution">
    <text evidence="17">The sequence shown here is derived from an EMBL/GenBank/DDBJ whole genome shotgun (WGS) entry which is preliminary data.</text>
</comment>
<evidence type="ECO:0000313" key="17">
    <source>
        <dbReference type="EMBL" id="GHF97868.1"/>
    </source>
</evidence>
<dbReference type="GO" id="GO:0050897">
    <property type="term" value="F:cobalt ion binding"/>
    <property type="evidence" value="ECO:0007669"/>
    <property type="project" value="UniProtKB-UniRule"/>
</dbReference>
<feature type="active site" description="Proton acceptor" evidence="15">
    <location>
        <position position="153"/>
    </location>
</feature>
<evidence type="ECO:0000256" key="15">
    <source>
        <dbReference type="HAMAP-Rule" id="MF_01690"/>
    </source>
</evidence>
<dbReference type="Pfam" id="PF01546">
    <property type="entry name" value="Peptidase_M20"/>
    <property type="match status" value="1"/>
</dbReference>
<dbReference type="NCBIfam" id="NF009557">
    <property type="entry name" value="PRK13009.1"/>
    <property type="match status" value="1"/>
</dbReference>
<dbReference type="InterPro" id="IPR036264">
    <property type="entry name" value="Bact_exopeptidase_dim_dom"/>
</dbReference>
<dbReference type="PANTHER" id="PTHR43808:SF31">
    <property type="entry name" value="N-ACETYL-L-CITRULLINE DEACETYLASE"/>
    <property type="match status" value="1"/>
</dbReference>
<comment type="subunit">
    <text evidence="3 15">Homodimer.</text>
</comment>
<dbReference type="InterPro" id="IPR002933">
    <property type="entry name" value="Peptidase_M20"/>
</dbReference>
<dbReference type="AlphaFoldDB" id="A0A919BKK7"/>
<comment type="cofactor">
    <cofactor evidence="15">
        <name>Zn(2+)</name>
        <dbReference type="ChEBI" id="CHEBI:29105"/>
    </cofactor>
    <cofactor evidence="15">
        <name>Co(2+)</name>
        <dbReference type="ChEBI" id="CHEBI:48828"/>
    </cofactor>
    <text evidence="15">Binds 2 Zn(2+) or Co(2+) ions per subunit.</text>
</comment>
<dbReference type="InterPro" id="IPR005941">
    <property type="entry name" value="DapE_proteobac"/>
</dbReference>
<evidence type="ECO:0000256" key="7">
    <source>
        <dbReference type="ARBA" id="ARBA00022723"/>
    </source>
</evidence>
<evidence type="ECO:0000256" key="13">
    <source>
        <dbReference type="ARBA" id="ARBA00031891"/>
    </source>
</evidence>
<gene>
    <name evidence="15 17" type="primary">dapE</name>
    <name evidence="17" type="ORF">GCM10017161_27710</name>
</gene>
<feature type="binding site" evidence="15">
    <location>
        <position position="154"/>
    </location>
    <ligand>
        <name>Zn(2+)</name>
        <dbReference type="ChEBI" id="CHEBI:29105"/>
        <label>2</label>
    </ligand>
</feature>
<dbReference type="SUPFAM" id="SSF53187">
    <property type="entry name" value="Zn-dependent exopeptidases"/>
    <property type="match status" value="1"/>
</dbReference>
<keyword evidence="18" id="KW-1185">Reference proteome</keyword>
<keyword evidence="6 15" id="KW-0028">Amino-acid biosynthesis</keyword>
<keyword evidence="10 15" id="KW-0220">Diaminopimelate biosynthesis</keyword>
<dbReference type="Pfam" id="PF07687">
    <property type="entry name" value="M20_dimer"/>
    <property type="match status" value="1"/>
</dbReference>
<dbReference type="PROSITE" id="PS00758">
    <property type="entry name" value="ARGE_DAPE_CPG2_1"/>
    <property type="match status" value="1"/>
</dbReference>
<protein>
    <recommendedName>
        <fullName evidence="5 15">Succinyl-diaminopimelate desuccinylase</fullName>
        <shortName evidence="15">SDAP desuccinylase</shortName>
        <ecNumber evidence="4 15">3.5.1.18</ecNumber>
    </recommendedName>
    <alternativeName>
        <fullName evidence="13 15">N-succinyl-LL-2,6-diaminoheptanedioate amidohydrolase</fullName>
    </alternativeName>
</protein>
<feature type="binding site" evidence="15">
    <location>
        <position position="119"/>
    </location>
    <ligand>
        <name>Zn(2+)</name>
        <dbReference type="ChEBI" id="CHEBI:29105"/>
        <label>1</label>
    </ligand>
</feature>
<dbReference type="GO" id="GO:0008777">
    <property type="term" value="F:acetylornithine deacetylase activity"/>
    <property type="evidence" value="ECO:0007669"/>
    <property type="project" value="TreeGrafter"/>
</dbReference>
<feature type="binding site" evidence="15">
    <location>
        <position position="119"/>
    </location>
    <ligand>
        <name>Zn(2+)</name>
        <dbReference type="ChEBI" id="CHEBI:29105"/>
        <label>2</label>
    </ligand>
</feature>
<dbReference type="GO" id="GO:0009089">
    <property type="term" value="P:lysine biosynthetic process via diaminopimelate"/>
    <property type="evidence" value="ECO:0007669"/>
    <property type="project" value="UniProtKB-UniRule"/>
</dbReference>
<dbReference type="GO" id="GO:0008270">
    <property type="term" value="F:zinc ion binding"/>
    <property type="evidence" value="ECO:0007669"/>
    <property type="project" value="UniProtKB-UniRule"/>
</dbReference>
<keyword evidence="11 15" id="KW-0457">Lysine biosynthesis</keyword>
<evidence type="ECO:0000256" key="14">
    <source>
        <dbReference type="ARBA" id="ARBA00051301"/>
    </source>
</evidence>
<dbReference type="PANTHER" id="PTHR43808">
    <property type="entry name" value="ACETYLORNITHINE DEACETYLASE"/>
    <property type="match status" value="1"/>
</dbReference>
<dbReference type="InterPro" id="IPR011650">
    <property type="entry name" value="Peptidase_M20_dimer"/>
</dbReference>
<dbReference type="EMBL" id="BNCK01000006">
    <property type="protein sequence ID" value="GHF97868.1"/>
    <property type="molecule type" value="Genomic_DNA"/>
</dbReference>
<dbReference type="GO" id="GO:0019877">
    <property type="term" value="P:diaminopimelate biosynthetic process"/>
    <property type="evidence" value="ECO:0007669"/>
    <property type="project" value="UniProtKB-UniRule"/>
</dbReference>
<keyword evidence="8 15" id="KW-0378">Hydrolase</keyword>
<evidence type="ECO:0000256" key="9">
    <source>
        <dbReference type="ARBA" id="ARBA00022833"/>
    </source>
</evidence>
<reference evidence="17" key="1">
    <citation type="journal article" date="2014" name="Int. J. Syst. Evol. Microbiol.">
        <title>Complete genome sequence of Corynebacterium casei LMG S-19264T (=DSM 44701T), isolated from a smear-ripened cheese.</title>
        <authorList>
            <consortium name="US DOE Joint Genome Institute (JGI-PGF)"/>
            <person name="Walter F."/>
            <person name="Albersmeier A."/>
            <person name="Kalinowski J."/>
            <person name="Ruckert C."/>
        </authorList>
    </citation>
    <scope>NUCLEOTIDE SEQUENCE</scope>
    <source>
        <strain evidence="17">KCTC 42731</strain>
    </source>
</reference>
<evidence type="ECO:0000256" key="11">
    <source>
        <dbReference type="ARBA" id="ARBA00023154"/>
    </source>
</evidence>
<name>A0A919BKK7_9GAMM</name>
<dbReference type="NCBIfam" id="TIGR01246">
    <property type="entry name" value="dapE_proteo"/>
    <property type="match status" value="1"/>
</dbReference>
<keyword evidence="9 15" id="KW-0862">Zinc</keyword>
<sequence length="403" mass="44331">MINSLAYSPITRTPTSEDFSQTLLYRHLHTLLSKPSITPNDAGCQQYLAEQLVGLGFSCHQFTVNGVSNLVAKIGHGDKRIAFAGHTDVVPPGDLARWKHQAFTPTIDQGKIYARGIADMKGGIATMLHAFSRVKETLDLVNNQFFFLITSDEEGEADFGTKEIVAYLQQQQLMPHLCIVGEPTASEVTGDVIKVGRRGAISGDIVIQGKQGHVAYPHVAKNAAHGAAKLAYLLSELAWDEGSVDFPGSSLQVTSIDTGPWTDNIIPGSAKVSFNVRYSHKYHQETVEQRIKQIVDEMINDELTLSLTWQRPCIPYFTEKPNNNSISLITAAEQAIYQVCHRFPRLSTSGGTSDGRFLAQSGCQVIELGVPNKTIHQVNESVEIEDILVLDNIYQQLLLNLMA</sequence>
<evidence type="ECO:0000256" key="5">
    <source>
        <dbReference type="ARBA" id="ARBA00022391"/>
    </source>
</evidence>
<evidence type="ECO:0000256" key="1">
    <source>
        <dbReference type="ARBA" id="ARBA00005130"/>
    </source>
</evidence>
<keyword evidence="7 15" id="KW-0479">Metal-binding</keyword>
<feature type="binding site" evidence="15">
    <location>
        <position position="182"/>
    </location>
    <ligand>
        <name>Zn(2+)</name>
        <dbReference type="ChEBI" id="CHEBI:29105"/>
        <label>1</label>
    </ligand>
</feature>
<comment type="pathway">
    <text evidence="1 15">Amino-acid biosynthesis; L-lysine biosynthesis via DAP pathway; LL-2,6-diaminopimelate from (S)-tetrahydrodipicolinate (succinylase route): step 3/3.</text>
</comment>
<evidence type="ECO:0000256" key="6">
    <source>
        <dbReference type="ARBA" id="ARBA00022605"/>
    </source>
</evidence>
<comment type="catalytic activity">
    <reaction evidence="14 15">
        <text>N-succinyl-(2S,6S)-2,6-diaminopimelate + H2O = (2S,6S)-2,6-diaminopimelate + succinate</text>
        <dbReference type="Rhea" id="RHEA:22608"/>
        <dbReference type="ChEBI" id="CHEBI:15377"/>
        <dbReference type="ChEBI" id="CHEBI:30031"/>
        <dbReference type="ChEBI" id="CHEBI:57609"/>
        <dbReference type="ChEBI" id="CHEBI:58087"/>
        <dbReference type="EC" id="3.5.1.18"/>
    </reaction>
</comment>
<dbReference type="HAMAP" id="MF_01690">
    <property type="entry name" value="DapE"/>
    <property type="match status" value="1"/>
</dbReference>
<dbReference type="GO" id="GO:0006526">
    <property type="term" value="P:L-arginine biosynthetic process"/>
    <property type="evidence" value="ECO:0007669"/>
    <property type="project" value="TreeGrafter"/>
</dbReference>
<evidence type="ECO:0000259" key="16">
    <source>
        <dbReference type="Pfam" id="PF07687"/>
    </source>
</evidence>
<dbReference type="GO" id="GO:0009014">
    <property type="term" value="F:succinyl-diaminopimelate desuccinylase activity"/>
    <property type="evidence" value="ECO:0007669"/>
    <property type="project" value="UniProtKB-UniRule"/>
</dbReference>
<reference evidence="17" key="2">
    <citation type="submission" date="2020-09" db="EMBL/GenBank/DDBJ databases">
        <authorList>
            <person name="Sun Q."/>
            <person name="Kim S."/>
        </authorList>
    </citation>
    <scope>NUCLEOTIDE SEQUENCE</scope>
    <source>
        <strain evidence="17">KCTC 42731</strain>
    </source>
</reference>
<keyword evidence="12 15" id="KW-0170">Cobalt</keyword>
<evidence type="ECO:0000256" key="4">
    <source>
        <dbReference type="ARBA" id="ARBA00011921"/>
    </source>
</evidence>
<evidence type="ECO:0000256" key="12">
    <source>
        <dbReference type="ARBA" id="ARBA00023285"/>
    </source>
</evidence>
<dbReference type="Gene3D" id="3.40.630.10">
    <property type="entry name" value="Zn peptidases"/>
    <property type="match status" value="2"/>
</dbReference>
<dbReference type="Proteomes" id="UP000623842">
    <property type="component" value="Unassembled WGS sequence"/>
</dbReference>
<organism evidence="17 18">
    <name type="scientific">Thalassotalea marina</name>
    <dbReference type="NCBI Taxonomy" id="1673741"/>
    <lineage>
        <taxon>Bacteria</taxon>
        <taxon>Pseudomonadati</taxon>
        <taxon>Pseudomonadota</taxon>
        <taxon>Gammaproteobacteria</taxon>
        <taxon>Alteromonadales</taxon>
        <taxon>Colwelliaceae</taxon>
        <taxon>Thalassotalea</taxon>
    </lineage>
</organism>
<feature type="active site" evidence="15">
    <location>
        <position position="88"/>
    </location>
</feature>
<dbReference type="InterPro" id="IPR050072">
    <property type="entry name" value="Peptidase_M20A"/>
</dbReference>
<comment type="function">
    <text evidence="15">Catalyzes the hydrolysis of N-succinyl-L,L-diaminopimelic acid (SDAP), forming succinate and LL-2,6-diaminopimelate (DAP), an intermediate involved in the bacterial biosynthesis of lysine and meso-diaminopimelic acid, an essential component of bacterial cell walls.</text>
</comment>
<comment type="similarity">
    <text evidence="2 15">Belongs to the peptidase M20A family. DapE subfamily.</text>
</comment>